<feature type="repeat" description="PPR" evidence="2">
    <location>
        <begin position="296"/>
        <end position="331"/>
    </location>
</feature>
<evidence type="ECO:0000256" key="1">
    <source>
        <dbReference type="ARBA" id="ARBA00022737"/>
    </source>
</evidence>
<keyword evidence="1" id="KW-0677">Repeat</keyword>
<reference evidence="3 4" key="1">
    <citation type="journal article" date="2011" name="Science">
        <title>The Selaginella genome identifies genetic changes associated with the evolution of vascular plants.</title>
        <authorList>
            <person name="Banks J.A."/>
            <person name="Nishiyama T."/>
            <person name="Hasebe M."/>
            <person name="Bowman J.L."/>
            <person name="Gribskov M."/>
            <person name="dePamphilis C."/>
            <person name="Albert V.A."/>
            <person name="Aono N."/>
            <person name="Aoyama T."/>
            <person name="Ambrose B.A."/>
            <person name="Ashton N.W."/>
            <person name="Axtell M.J."/>
            <person name="Barker E."/>
            <person name="Barker M.S."/>
            <person name="Bennetzen J.L."/>
            <person name="Bonawitz N.D."/>
            <person name="Chapple C."/>
            <person name="Cheng C."/>
            <person name="Correa L.G."/>
            <person name="Dacre M."/>
            <person name="DeBarry J."/>
            <person name="Dreyer I."/>
            <person name="Elias M."/>
            <person name="Engstrom E.M."/>
            <person name="Estelle M."/>
            <person name="Feng L."/>
            <person name="Finet C."/>
            <person name="Floyd S.K."/>
            <person name="Frommer W.B."/>
            <person name="Fujita T."/>
            <person name="Gramzow L."/>
            <person name="Gutensohn M."/>
            <person name="Harholt J."/>
            <person name="Hattori M."/>
            <person name="Heyl A."/>
            <person name="Hirai T."/>
            <person name="Hiwatashi Y."/>
            <person name="Ishikawa M."/>
            <person name="Iwata M."/>
            <person name="Karol K.G."/>
            <person name="Koehler B."/>
            <person name="Kolukisaoglu U."/>
            <person name="Kubo M."/>
            <person name="Kurata T."/>
            <person name="Lalonde S."/>
            <person name="Li K."/>
            <person name="Li Y."/>
            <person name="Litt A."/>
            <person name="Lyons E."/>
            <person name="Manning G."/>
            <person name="Maruyama T."/>
            <person name="Michael T.P."/>
            <person name="Mikami K."/>
            <person name="Miyazaki S."/>
            <person name="Morinaga S."/>
            <person name="Murata T."/>
            <person name="Mueller-Roeber B."/>
            <person name="Nelson D.R."/>
            <person name="Obara M."/>
            <person name="Oguri Y."/>
            <person name="Olmstead R.G."/>
            <person name="Onodera N."/>
            <person name="Petersen B.L."/>
            <person name="Pils B."/>
            <person name="Prigge M."/>
            <person name="Rensing S.A."/>
            <person name="Riano-Pachon D.M."/>
            <person name="Roberts A.W."/>
            <person name="Sato Y."/>
            <person name="Scheller H.V."/>
            <person name="Schulz B."/>
            <person name="Schulz C."/>
            <person name="Shakirov E.V."/>
            <person name="Shibagaki N."/>
            <person name="Shinohara N."/>
            <person name="Shippen D.E."/>
            <person name="Soerensen I."/>
            <person name="Sotooka R."/>
            <person name="Sugimoto N."/>
            <person name="Sugita M."/>
            <person name="Sumikawa N."/>
            <person name="Tanurdzic M."/>
            <person name="Theissen G."/>
            <person name="Ulvskov P."/>
            <person name="Wakazuki S."/>
            <person name="Weng J.K."/>
            <person name="Willats W.W."/>
            <person name="Wipf D."/>
            <person name="Wolf P.G."/>
            <person name="Yang L."/>
            <person name="Zimmer A.D."/>
            <person name="Zhu Q."/>
            <person name="Mitros T."/>
            <person name="Hellsten U."/>
            <person name="Loque D."/>
            <person name="Otillar R."/>
            <person name="Salamov A."/>
            <person name="Schmutz J."/>
            <person name="Shapiro H."/>
            <person name="Lindquist E."/>
            <person name="Lucas S."/>
            <person name="Rokhsar D."/>
            <person name="Grigoriev I.V."/>
        </authorList>
    </citation>
    <scope>NUCLEOTIDE SEQUENCE [LARGE SCALE GENOMIC DNA]</scope>
</reference>
<accession>D8T2M7</accession>
<gene>
    <name evidence="3" type="ORF">SELMODRAFT_130525</name>
</gene>
<dbReference type="SUPFAM" id="SSF48452">
    <property type="entry name" value="TPR-like"/>
    <property type="match status" value="2"/>
</dbReference>
<proteinExistence type="predicted"/>
<feature type="repeat" description="PPR" evidence="2">
    <location>
        <begin position="607"/>
        <end position="641"/>
    </location>
</feature>
<dbReference type="GO" id="GO:0003723">
    <property type="term" value="F:RNA binding"/>
    <property type="evidence" value="ECO:0007669"/>
    <property type="project" value="InterPro"/>
</dbReference>
<dbReference type="FunFam" id="1.25.40.10:FF:000381">
    <property type="entry name" value="Pentatricopeptide repeat-containing protein"/>
    <property type="match status" value="1"/>
</dbReference>
<dbReference type="HOGENOM" id="CLU_002706_15_6_1"/>
<dbReference type="InterPro" id="IPR002885">
    <property type="entry name" value="PPR_rpt"/>
</dbReference>
<dbReference type="GO" id="GO:0048731">
    <property type="term" value="P:system development"/>
    <property type="evidence" value="ECO:0007669"/>
    <property type="project" value="UniProtKB-ARBA"/>
</dbReference>
<dbReference type="eggNOG" id="KOG4197">
    <property type="taxonomic scope" value="Eukaryota"/>
</dbReference>
<keyword evidence="4" id="KW-1185">Reference proteome</keyword>
<feature type="repeat" description="PPR" evidence="2">
    <location>
        <begin position="91"/>
        <end position="126"/>
    </location>
</feature>
<feature type="repeat" description="PPR" evidence="2">
    <location>
        <begin position="510"/>
        <end position="540"/>
    </location>
</feature>
<dbReference type="PANTHER" id="PTHR47926:SF533">
    <property type="entry name" value="DYW DOMAIN-CONTAINING PROTEIN"/>
    <property type="match status" value="1"/>
</dbReference>
<feature type="repeat" description="PPR" evidence="2">
    <location>
        <begin position="29"/>
        <end position="63"/>
    </location>
</feature>
<feature type="repeat" description="PPR" evidence="2">
    <location>
        <begin position="193"/>
        <end position="227"/>
    </location>
</feature>
<dbReference type="AlphaFoldDB" id="D8T2M7"/>
<organism evidence="4">
    <name type="scientific">Selaginella moellendorffii</name>
    <name type="common">Spikemoss</name>
    <dbReference type="NCBI Taxonomy" id="88036"/>
    <lineage>
        <taxon>Eukaryota</taxon>
        <taxon>Viridiplantae</taxon>
        <taxon>Streptophyta</taxon>
        <taxon>Embryophyta</taxon>
        <taxon>Tracheophyta</taxon>
        <taxon>Lycopodiopsida</taxon>
        <taxon>Selaginellales</taxon>
        <taxon>Selaginellaceae</taxon>
        <taxon>Selaginella</taxon>
    </lineage>
</organism>
<dbReference type="Proteomes" id="UP000001514">
    <property type="component" value="Unassembled WGS sequence"/>
</dbReference>
<dbReference type="FunFam" id="1.25.40.10:FF:000344">
    <property type="entry name" value="Pentatricopeptide repeat-containing protein"/>
    <property type="match status" value="1"/>
</dbReference>
<dbReference type="PROSITE" id="PS51375">
    <property type="entry name" value="PPR"/>
    <property type="match status" value="8"/>
</dbReference>
<feature type="repeat" description="PPR" evidence="2">
    <location>
        <begin position="396"/>
        <end position="426"/>
    </location>
</feature>
<dbReference type="GO" id="GO:0009451">
    <property type="term" value="P:RNA modification"/>
    <property type="evidence" value="ECO:0000318"/>
    <property type="project" value="GO_Central"/>
</dbReference>
<dbReference type="Pfam" id="PF01535">
    <property type="entry name" value="PPR"/>
    <property type="match status" value="5"/>
</dbReference>
<sequence>MLDWCVRLGALEAGKRIHRHSVECGMGKNRFVENLLINMYGKCGALEEARKILDGMEDSNVFSWTIMLAAYAQNGLDSAKRVFDLSHAKRDVVSWNSMLSTCSQNEQGIQGTWELFQQMDLEGFQPDRVTFVTLLDCCASFADLRRGRQVHQCAVASGMDLLPTVANCVVNMYGKCDDLEEARRVFESLKRKNEISWSSLVAAYAQNNQATEAMKLFQHMDLEGLKPDRVTLISVLDACGDLRASKQSSQIHARVLEADLERDVVVANALVSMYGKLGRLEQATVIFETMGEKSRDVIAWNAMISAYAHTGHHTRAFGIFRIMLLEAAVTPSAATISAILAACLDLGSGRRIHCLAASIGVESHPSVAISLLGMYSRCSSSITSARALFLGMERKSLVAWNTMIAACAQRGLAAEAQELFKAMDVEPDGFTFASLLAVCCDLDLGRRLHAGIATARLASRLIVDTALVGMYSRCGSLGDAAAVFEGMEDRDTCGSLGDAKLVFDRIPDKDAVSWNSMISAYAHHGRYKDAIATYRAMDCRPDEATIVSALAAASALADLDEGAAIHARALELGIATPAVESTLASMHAKCGSLDAAMALFEKNREKDLVSWNAMVAAYAQHGDGSEALALIHRMELEGISPNGVTLSGVLASCSHAGLLERGMFYVGWLSREHGVAVESEHYRFVVELLGRCGRLGEAEAVVRGMPLEPEPALWVTLVAACVLHEEVSRADRAAAGLDPGDAASYVLLANVYSAGI</sequence>
<evidence type="ECO:0000256" key="2">
    <source>
        <dbReference type="PROSITE-ProRule" id="PRU00708"/>
    </source>
</evidence>
<dbReference type="EMBL" id="GL377666">
    <property type="protein sequence ID" value="EFJ09078.1"/>
    <property type="molecule type" value="Genomic_DNA"/>
</dbReference>
<dbReference type="Gene3D" id="1.25.40.10">
    <property type="entry name" value="Tetratricopeptide repeat domain"/>
    <property type="match status" value="6"/>
</dbReference>
<name>D8T2M7_SELML</name>
<dbReference type="InterPro" id="IPR011990">
    <property type="entry name" value="TPR-like_helical_dom_sf"/>
</dbReference>
<dbReference type="Gramene" id="EFJ09078">
    <property type="protein sequence ID" value="EFJ09078"/>
    <property type="gene ID" value="SELMODRAFT_130525"/>
</dbReference>
<feature type="repeat" description="PPR" evidence="2">
    <location>
        <begin position="263"/>
        <end position="293"/>
    </location>
</feature>
<dbReference type="KEGG" id="smo:SELMODRAFT_130525"/>
<dbReference type="InterPro" id="IPR046960">
    <property type="entry name" value="PPR_At4g14850-like_plant"/>
</dbReference>
<dbReference type="OMA" id="TECLEWK"/>
<protein>
    <recommendedName>
        <fullName evidence="5">Pentacotripeptide-repeat region of PRORP domain-containing protein</fullName>
    </recommendedName>
</protein>
<evidence type="ECO:0008006" key="5">
    <source>
        <dbReference type="Google" id="ProtNLM"/>
    </source>
</evidence>
<evidence type="ECO:0000313" key="4">
    <source>
        <dbReference type="Proteomes" id="UP000001514"/>
    </source>
</evidence>
<dbReference type="PANTHER" id="PTHR47926">
    <property type="entry name" value="PENTATRICOPEPTIDE REPEAT-CONTAINING PROTEIN"/>
    <property type="match status" value="1"/>
</dbReference>
<dbReference type="FunFam" id="1.25.40.10:FF:000158">
    <property type="entry name" value="pentatricopeptide repeat-containing protein At2g33680"/>
    <property type="match status" value="1"/>
</dbReference>
<evidence type="ECO:0000313" key="3">
    <source>
        <dbReference type="EMBL" id="EFJ09078.1"/>
    </source>
</evidence>
<dbReference type="NCBIfam" id="TIGR00756">
    <property type="entry name" value="PPR"/>
    <property type="match status" value="4"/>
</dbReference>
<dbReference type="InParanoid" id="D8T2M7"/>
<dbReference type="Pfam" id="PF13041">
    <property type="entry name" value="PPR_2"/>
    <property type="match status" value="4"/>
</dbReference>